<dbReference type="PANTHER" id="PTHR24421:SF10">
    <property type="entry name" value="NITRATE_NITRITE SENSOR PROTEIN NARQ"/>
    <property type="match status" value="1"/>
</dbReference>
<evidence type="ECO:0000256" key="9">
    <source>
        <dbReference type="ARBA" id="ARBA00022741"/>
    </source>
</evidence>
<organism evidence="17">
    <name type="scientific">bioreactor metagenome</name>
    <dbReference type="NCBI Taxonomy" id="1076179"/>
    <lineage>
        <taxon>unclassified sequences</taxon>
        <taxon>metagenomes</taxon>
        <taxon>ecological metagenomes</taxon>
    </lineage>
</organism>
<dbReference type="InterPro" id="IPR029095">
    <property type="entry name" value="NarX-like_N"/>
</dbReference>
<dbReference type="Gene3D" id="3.30.565.10">
    <property type="entry name" value="Histidine kinase-like ATPase, C-terminal domain"/>
    <property type="match status" value="1"/>
</dbReference>
<keyword evidence="11" id="KW-0067">ATP-binding</keyword>
<dbReference type="InterPro" id="IPR003660">
    <property type="entry name" value="HAMP_dom"/>
</dbReference>
<dbReference type="GO" id="GO:0005886">
    <property type="term" value="C:plasma membrane"/>
    <property type="evidence" value="ECO:0007669"/>
    <property type="project" value="UniProtKB-SubCell"/>
</dbReference>
<reference evidence="17" key="1">
    <citation type="submission" date="2019-08" db="EMBL/GenBank/DDBJ databases">
        <authorList>
            <person name="Kucharzyk K."/>
            <person name="Murdoch R.W."/>
            <person name="Higgins S."/>
            <person name="Loffler F."/>
        </authorList>
    </citation>
    <scope>NUCLEOTIDE SEQUENCE</scope>
</reference>
<keyword evidence="7 17" id="KW-0808">Transferase</keyword>
<accession>A0A644Y632</accession>
<dbReference type="PANTHER" id="PTHR24421">
    <property type="entry name" value="NITRATE/NITRITE SENSOR PROTEIN NARX-RELATED"/>
    <property type="match status" value="1"/>
</dbReference>
<dbReference type="SUPFAM" id="SSF55874">
    <property type="entry name" value="ATPase domain of HSP90 chaperone/DNA topoisomerase II/histidine kinase"/>
    <property type="match status" value="1"/>
</dbReference>
<evidence type="ECO:0000313" key="17">
    <source>
        <dbReference type="EMBL" id="MPM23401.1"/>
    </source>
</evidence>
<evidence type="ECO:0000256" key="4">
    <source>
        <dbReference type="ARBA" id="ARBA00022475"/>
    </source>
</evidence>
<dbReference type="Pfam" id="PF02518">
    <property type="entry name" value="HATPase_c"/>
    <property type="match status" value="1"/>
</dbReference>
<name>A0A644Y632_9ZZZZ</name>
<feature type="transmembrane region" description="Helical" evidence="15">
    <location>
        <begin position="12"/>
        <end position="34"/>
    </location>
</feature>
<keyword evidence="6" id="KW-0597">Phosphoprotein</keyword>
<dbReference type="GO" id="GO:0046983">
    <property type="term" value="F:protein dimerization activity"/>
    <property type="evidence" value="ECO:0007669"/>
    <property type="project" value="InterPro"/>
</dbReference>
<dbReference type="Pfam" id="PF07730">
    <property type="entry name" value="HisKA_3"/>
    <property type="match status" value="1"/>
</dbReference>
<dbReference type="InterPro" id="IPR016380">
    <property type="entry name" value="Sig_transdc_His_kin_NarX/NarQ"/>
</dbReference>
<keyword evidence="12 15" id="KW-1133">Transmembrane helix</keyword>
<dbReference type="GO" id="GO:0000155">
    <property type="term" value="F:phosphorelay sensor kinase activity"/>
    <property type="evidence" value="ECO:0007669"/>
    <property type="project" value="InterPro"/>
</dbReference>
<evidence type="ECO:0000256" key="6">
    <source>
        <dbReference type="ARBA" id="ARBA00022553"/>
    </source>
</evidence>
<evidence type="ECO:0000256" key="12">
    <source>
        <dbReference type="ARBA" id="ARBA00022989"/>
    </source>
</evidence>
<evidence type="ECO:0000259" key="16">
    <source>
        <dbReference type="PROSITE" id="PS50885"/>
    </source>
</evidence>
<dbReference type="SUPFAM" id="SSF55781">
    <property type="entry name" value="GAF domain-like"/>
    <property type="match status" value="1"/>
</dbReference>
<evidence type="ECO:0000256" key="11">
    <source>
        <dbReference type="ARBA" id="ARBA00022840"/>
    </source>
</evidence>
<evidence type="ECO:0000256" key="2">
    <source>
        <dbReference type="ARBA" id="ARBA00004429"/>
    </source>
</evidence>
<evidence type="ECO:0000256" key="3">
    <source>
        <dbReference type="ARBA" id="ARBA00012438"/>
    </source>
</evidence>
<evidence type="ECO:0000256" key="10">
    <source>
        <dbReference type="ARBA" id="ARBA00022777"/>
    </source>
</evidence>
<dbReference type="Gene3D" id="3.30.450.40">
    <property type="match status" value="1"/>
</dbReference>
<dbReference type="InterPro" id="IPR036890">
    <property type="entry name" value="HATPase_C_sf"/>
</dbReference>
<dbReference type="InterPro" id="IPR050482">
    <property type="entry name" value="Sensor_HK_TwoCompSys"/>
</dbReference>
<dbReference type="Gene3D" id="1.10.8.500">
    <property type="entry name" value="HAMP domain in histidine kinase"/>
    <property type="match status" value="1"/>
</dbReference>
<comment type="subcellular location">
    <subcellularLocation>
        <location evidence="2">Cell inner membrane</location>
        <topology evidence="2">Multi-pass membrane protein</topology>
    </subcellularLocation>
</comment>
<keyword evidence="9" id="KW-0547">Nucleotide-binding</keyword>
<dbReference type="EC" id="2.7.13.3" evidence="3"/>
<proteinExistence type="predicted"/>
<comment type="caution">
    <text evidence="17">The sequence shown here is derived from an EMBL/GenBank/DDBJ whole genome shotgun (WGS) entry which is preliminary data.</text>
</comment>
<keyword evidence="5" id="KW-0997">Cell inner membrane</keyword>
<dbReference type="CDD" id="cd06225">
    <property type="entry name" value="HAMP"/>
    <property type="match status" value="1"/>
</dbReference>
<feature type="region of interest" description="Disordered" evidence="14">
    <location>
        <begin position="628"/>
        <end position="662"/>
    </location>
</feature>
<evidence type="ECO:0000256" key="1">
    <source>
        <dbReference type="ARBA" id="ARBA00000085"/>
    </source>
</evidence>
<keyword evidence="4" id="KW-1003">Cell membrane</keyword>
<dbReference type="SMART" id="SM00304">
    <property type="entry name" value="HAMP"/>
    <property type="match status" value="1"/>
</dbReference>
<keyword evidence="13 15" id="KW-0472">Membrane</keyword>
<evidence type="ECO:0000256" key="7">
    <source>
        <dbReference type="ARBA" id="ARBA00022679"/>
    </source>
</evidence>
<gene>
    <name evidence="17" type="primary">narQ_1</name>
    <name evidence="17" type="ORF">SDC9_69873</name>
</gene>
<dbReference type="InterPro" id="IPR042295">
    <property type="entry name" value="NarX-like_N_sf"/>
</dbReference>
<dbReference type="EMBL" id="VSSQ01004023">
    <property type="protein sequence ID" value="MPM23401.1"/>
    <property type="molecule type" value="Genomic_DNA"/>
</dbReference>
<dbReference type="InterPro" id="IPR003594">
    <property type="entry name" value="HATPase_dom"/>
</dbReference>
<dbReference type="PIRSF" id="PIRSF003167">
    <property type="entry name" value="STHK_NarX/NarQ"/>
    <property type="match status" value="1"/>
</dbReference>
<dbReference type="SMART" id="SM00387">
    <property type="entry name" value="HATPase_c"/>
    <property type="match status" value="1"/>
</dbReference>
<evidence type="ECO:0000256" key="8">
    <source>
        <dbReference type="ARBA" id="ARBA00022692"/>
    </source>
</evidence>
<dbReference type="AlphaFoldDB" id="A0A644Y632"/>
<keyword evidence="8 15" id="KW-0812">Transmembrane</keyword>
<dbReference type="InterPro" id="IPR011712">
    <property type="entry name" value="Sig_transdc_His_kin_sub3_dim/P"/>
</dbReference>
<dbReference type="Pfam" id="PF00672">
    <property type="entry name" value="HAMP"/>
    <property type="match status" value="1"/>
</dbReference>
<dbReference type="InterPro" id="IPR029016">
    <property type="entry name" value="GAF-like_dom_sf"/>
</dbReference>
<dbReference type="Gene3D" id="1.20.5.1930">
    <property type="match status" value="1"/>
</dbReference>
<dbReference type="Gene3D" id="1.20.120.960">
    <property type="entry name" value="Histidine kinase NarX, sensor domain"/>
    <property type="match status" value="1"/>
</dbReference>
<evidence type="ECO:0000256" key="13">
    <source>
        <dbReference type="ARBA" id="ARBA00023136"/>
    </source>
</evidence>
<sequence>MQTRPSLSTKLQALGIIFLVGALASIGFTLWITWRLEGGAAAVNEAGRLRMNMMRMVLAQQEEPGEALAARMRGFDESLELLRVGDPSRPLFVPWNDETHAQYAAVQQAWTALSADWQQQPALEGAKSLARADTFVRLVDGFVESIEKQIARLTAALHLFQLFMVALAISSAVAFIALSYLLVLNPVSRLQAALTRMRQGDLSTRVEVDRNDEFGQLNAGFNLMAHALQSSHEDLERKVREKTASVETQNQRLAALYAVSALAAEAADLQTLTRGFMEKIKQVAHSDAAVVRWSDEGNERYVMLASEGMPDAVREEEQCLMAGACECGQSMDDPSLRVITLVPKVAAIEHGFTHCVQAGFKTVVSIPVQLQHRVLGEVDLFYRSRQEISEDMRDLLTTMAHHLASSMESMRATALEKESAVAQERSFIARELHDSIAQSLAFLKIQTHLLRDAVARKDEGARNRSMDELEIGVQECYDDVRELLVHFRTRTQAEDIEDALRSTLSKFEHQSGIATSLSMFGHGYPLASDVQIQMLHMVQEALSNVRKHAGATRVDLLVQRHPFWRFEVLDNGSGFDPKDVPPDSLHVGLGIMSERAHRIGATLEVGARKPGPGTSVVVYLPDASSVATARPPLLRPPMPPVSALPASGASDAPAPIVSGNAP</sequence>
<feature type="compositionally biased region" description="Pro residues" evidence="14">
    <location>
        <begin position="633"/>
        <end position="642"/>
    </location>
</feature>
<dbReference type="CDD" id="cd16917">
    <property type="entry name" value="HATPase_UhpB-NarQ-NarX-like"/>
    <property type="match status" value="1"/>
</dbReference>
<comment type="catalytic activity">
    <reaction evidence="1">
        <text>ATP + protein L-histidine = ADP + protein N-phospho-L-histidine.</text>
        <dbReference type="EC" id="2.7.13.3"/>
    </reaction>
</comment>
<feature type="transmembrane region" description="Helical" evidence="15">
    <location>
        <begin position="162"/>
        <end position="183"/>
    </location>
</feature>
<evidence type="ECO:0000256" key="15">
    <source>
        <dbReference type="SAM" id="Phobius"/>
    </source>
</evidence>
<dbReference type="PROSITE" id="PS50885">
    <property type="entry name" value="HAMP"/>
    <property type="match status" value="1"/>
</dbReference>
<dbReference type="SUPFAM" id="SSF158472">
    <property type="entry name" value="HAMP domain-like"/>
    <property type="match status" value="1"/>
</dbReference>
<evidence type="ECO:0000256" key="14">
    <source>
        <dbReference type="SAM" id="MobiDB-lite"/>
    </source>
</evidence>
<dbReference type="Pfam" id="PF13675">
    <property type="entry name" value="PilJ"/>
    <property type="match status" value="1"/>
</dbReference>
<dbReference type="GO" id="GO:0005524">
    <property type="term" value="F:ATP binding"/>
    <property type="evidence" value="ECO:0007669"/>
    <property type="project" value="UniProtKB-KW"/>
</dbReference>
<keyword evidence="10" id="KW-0418">Kinase</keyword>
<feature type="domain" description="HAMP" evidence="16">
    <location>
        <begin position="181"/>
        <end position="233"/>
    </location>
</feature>
<protein>
    <recommendedName>
        <fullName evidence="3">histidine kinase</fullName>
        <ecNumber evidence="3">2.7.13.3</ecNumber>
    </recommendedName>
</protein>
<evidence type="ECO:0000256" key="5">
    <source>
        <dbReference type="ARBA" id="ARBA00022519"/>
    </source>
</evidence>